<dbReference type="Pfam" id="PF13462">
    <property type="entry name" value="Thioredoxin_4"/>
    <property type="match status" value="1"/>
</dbReference>
<evidence type="ECO:0000256" key="3">
    <source>
        <dbReference type="ARBA" id="ARBA00023002"/>
    </source>
</evidence>
<dbReference type="Gene3D" id="3.40.30.10">
    <property type="entry name" value="Glutaredoxin"/>
    <property type="match status" value="1"/>
</dbReference>
<organism evidence="8">
    <name type="scientific">bioreactor metagenome</name>
    <dbReference type="NCBI Taxonomy" id="1076179"/>
    <lineage>
        <taxon>unclassified sequences</taxon>
        <taxon>metagenomes</taxon>
        <taxon>ecological metagenomes</taxon>
    </lineage>
</organism>
<keyword evidence="3" id="KW-0560">Oxidoreductase</keyword>
<keyword evidence="6" id="KW-1133">Transmembrane helix</keyword>
<dbReference type="PANTHER" id="PTHR13887">
    <property type="entry name" value="GLUTATHIONE S-TRANSFERASE KAPPA"/>
    <property type="match status" value="1"/>
</dbReference>
<dbReference type="InterPro" id="IPR036249">
    <property type="entry name" value="Thioredoxin-like_sf"/>
</dbReference>
<evidence type="ECO:0000313" key="8">
    <source>
        <dbReference type="EMBL" id="MPL62165.1"/>
    </source>
</evidence>
<comment type="caution">
    <text evidence="8">The sequence shown here is derived from an EMBL/GenBank/DDBJ whole genome shotgun (WGS) entry which is preliminary data.</text>
</comment>
<keyword evidence="6" id="KW-0472">Membrane</keyword>
<evidence type="ECO:0000256" key="5">
    <source>
        <dbReference type="ARBA" id="ARBA00023284"/>
    </source>
</evidence>
<keyword evidence="5" id="KW-0676">Redox-active center</keyword>
<dbReference type="EMBL" id="VSSQ01000017">
    <property type="protein sequence ID" value="MPL62165.1"/>
    <property type="molecule type" value="Genomic_DNA"/>
</dbReference>
<dbReference type="InterPro" id="IPR012336">
    <property type="entry name" value="Thioredoxin-like_fold"/>
</dbReference>
<name>A0A644T5F0_9ZZZZ</name>
<feature type="transmembrane region" description="Helical" evidence="6">
    <location>
        <begin position="18"/>
        <end position="39"/>
    </location>
</feature>
<gene>
    <name evidence="8" type="ORF">SDC9_07769</name>
</gene>
<dbReference type="GO" id="GO:0016491">
    <property type="term" value="F:oxidoreductase activity"/>
    <property type="evidence" value="ECO:0007669"/>
    <property type="project" value="UniProtKB-KW"/>
</dbReference>
<keyword evidence="2" id="KW-0732">Signal</keyword>
<reference evidence="8" key="1">
    <citation type="submission" date="2019-08" db="EMBL/GenBank/DDBJ databases">
        <authorList>
            <person name="Kucharzyk K."/>
            <person name="Murdoch R.W."/>
            <person name="Higgins S."/>
            <person name="Loffler F."/>
        </authorList>
    </citation>
    <scope>NUCLEOTIDE SEQUENCE</scope>
</reference>
<evidence type="ECO:0000256" key="2">
    <source>
        <dbReference type="ARBA" id="ARBA00022729"/>
    </source>
</evidence>
<dbReference type="PANTHER" id="PTHR13887:SF14">
    <property type="entry name" value="DISULFIDE BOND FORMATION PROTEIN D"/>
    <property type="match status" value="1"/>
</dbReference>
<sequence length="238" mass="26289">MSNVITHSSKGGKKKNNAVVVIGSILAIIVILFGLNYFISQKNKNNTEVVDKVANNQTTMGDPDSKVKIVAYSDFQCPACAGFGIVFPEVYKNIIEKYGPTSLSLVYKYFPLTSIHPNALLAGYSAEAAGNQGKFWEMHDILFEKQSDWGNVLDAKSKIEGYARDIGLDMAKFISDRDSGEVQKIVNDSLTEAKKLGLTHTPFVFMNGLEMTNLSLSAEDIQNRIEQELERLNVSPIN</sequence>
<keyword evidence="6" id="KW-0812">Transmembrane</keyword>
<dbReference type="SUPFAM" id="SSF52833">
    <property type="entry name" value="Thioredoxin-like"/>
    <property type="match status" value="1"/>
</dbReference>
<comment type="similarity">
    <text evidence="1">Belongs to the thioredoxin family. DsbA subfamily.</text>
</comment>
<evidence type="ECO:0000259" key="7">
    <source>
        <dbReference type="Pfam" id="PF13462"/>
    </source>
</evidence>
<keyword evidence="4" id="KW-1015">Disulfide bond</keyword>
<evidence type="ECO:0000256" key="6">
    <source>
        <dbReference type="SAM" id="Phobius"/>
    </source>
</evidence>
<protein>
    <recommendedName>
        <fullName evidence="7">Thioredoxin-like fold domain-containing protein</fullName>
    </recommendedName>
</protein>
<feature type="domain" description="Thioredoxin-like fold" evidence="7">
    <location>
        <begin position="56"/>
        <end position="226"/>
    </location>
</feature>
<accession>A0A644T5F0</accession>
<evidence type="ECO:0000256" key="4">
    <source>
        <dbReference type="ARBA" id="ARBA00023157"/>
    </source>
</evidence>
<dbReference type="AlphaFoldDB" id="A0A644T5F0"/>
<proteinExistence type="inferred from homology"/>
<evidence type="ECO:0000256" key="1">
    <source>
        <dbReference type="ARBA" id="ARBA00005791"/>
    </source>
</evidence>